<feature type="region of interest" description="Disordered" evidence="1">
    <location>
        <begin position="70"/>
        <end position="89"/>
    </location>
</feature>
<sequence length="89" mass="9490">MAKSEVKACLVDPSQPAVCRGLSQNAYQYCLARVKKGEVTWEQLEEAGLAAPPTRKASVNPMAARYAAAFDGPGQSAHDDGGLPWQQEA</sequence>
<organism evidence="2">
    <name type="scientific">viral metagenome</name>
    <dbReference type="NCBI Taxonomy" id="1070528"/>
    <lineage>
        <taxon>unclassified sequences</taxon>
        <taxon>metagenomes</taxon>
        <taxon>organismal metagenomes</taxon>
    </lineage>
</organism>
<dbReference type="EMBL" id="MT143183">
    <property type="protein sequence ID" value="QJA93866.1"/>
    <property type="molecule type" value="Genomic_DNA"/>
</dbReference>
<evidence type="ECO:0000313" key="2">
    <source>
        <dbReference type="EMBL" id="QJA69369.1"/>
    </source>
</evidence>
<evidence type="ECO:0000313" key="3">
    <source>
        <dbReference type="EMBL" id="QJA93866.1"/>
    </source>
</evidence>
<proteinExistence type="predicted"/>
<dbReference type="AlphaFoldDB" id="A0A6M3JGQ9"/>
<name>A0A6M3JGQ9_9ZZZZ</name>
<protein>
    <submittedName>
        <fullName evidence="2">Uncharacterized protein</fullName>
    </submittedName>
</protein>
<gene>
    <name evidence="2" type="ORF">MM415A04675_0003</name>
    <name evidence="3" type="ORF">MM415B04091_0010</name>
</gene>
<accession>A0A6M3JGQ9</accession>
<evidence type="ECO:0000256" key="1">
    <source>
        <dbReference type="SAM" id="MobiDB-lite"/>
    </source>
</evidence>
<dbReference type="EMBL" id="MT141700">
    <property type="protein sequence ID" value="QJA69369.1"/>
    <property type="molecule type" value="Genomic_DNA"/>
</dbReference>
<reference evidence="2" key="1">
    <citation type="submission" date="2020-03" db="EMBL/GenBank/DDBJ databases">
        <title>The deep terrestrial virosphere.</title>
        <authorList>
            <person name="Holmfeldt K."/>
            <person name="Nilsson E."/>
            <person name="Simone D."/>
            <person name="Lopez-Fernandez M."/>
            <person name="Wu X."/>
            <person name="de Brujin I."/>
            <person name="Lundin D."/>
            <person name="Andersson A."/>
            <person name="Bertilsson S."/>
            <person name="Dopson M."/>
        </authorList>
    </citation>
    <scope>NUCLEOTIDE SEQUENCE</scope>
    <source>
        <strain evidence="2">MM415A04675</strain>
        <strain evidence="3">MM415B04091</strain>
    </source>
</reference>